<dbReference type="FunFam" id="3.40.309.10:FF:000005">
    <property type="entry name" value="1-pyrroline-5-carboxylate dehydrogenase 1"/>
    <property type="match status" value="1"/>
</dbReference>
<dbReference type="OrthoDB" id="20170at2"/>
<dbReference type="InterPro" id="IPR016161">
    <property type="entry name" value="Ald_DH/histidinol_DH"/>
</dbReference>
<organism evidence="9 10">
    <name type="scientific">Cohnella luojiensis</name>
    <dbReference type="NCBI Taxonomy" id="652876"/>
    <lineage>
        <taxon>Bacteria</taxon>
        <taxon>Bacillati</taxon>
        <taxon>Bacillota</taxon>
        <taxon>Bacilli</taxon>
        <taxon>Bacillales</taxon>
        <taxon>Paenibacillaceae</taxon>
        <taxon>Cohnella</taxon>
    </lineage>
</organism>
<dbReference type="CDD" id="cd07124">
    <property type="entry name" value="ALDH_PutA-P5CDH-RocA"/>
    <property type="match status" value="1"/>
</dbReference>
<dbReference type="Pfam" id="PF00171">
    <property type="entry name" value="Aldedh"/>
    <property type="match status" value="1"/>
</dbReference>
<evidence type="ECO:0000313" key="10">
    <source>
        <dbReference type="Proteomes" id="UP000297900"/>
    </source>
</evidence>
<dbReference type="InterPro" id="IPR016163">
    <property type="entry name" value="Ald_DH_C"/>
</dbReference>
<dbReference type="Gene3D" id="3.40.309.10">
    <property type="entry name" value="Aldehyde Dehydrogenase, Chain A, domain 2"/>
    <property type="match status" value="1"/>
</dbReference>
<comment type="pathway">
    <text evidence="1">Amino-acid degradation; L-proline degradation into L-glutamate; L-glutamate from L-proline: step 2/2.</text>
</comment>
<evidence type="ECO:0000256" key="1">
    <source>
        <dbReference type="ARBA" id="ARBA00004786"/>
    </source>
</evidence>
<dbReference type="RefSeq" id="WP_135154001.1">
    <property type="nucleotide sequence ID" value="NZ_SOMN01000037.1"/>
</dbReference>
<dbReference type="Proteomes" id="UP000297900">
    <property type="component" value="Unassembled WGS sequence"/>
</dbReference>
<dbReference type="GO" id="GO:0010133">
    <property type="term" value="P:L-proline catabolic process to L-glutamate"/>
    <property type="evidence" value="ECO:0007669"/>
    <property type="project" value="TreeGrafter"/>
</dbReference>
<dbReference type="PROSITE" id="PS00070">
    <property type="entry name" value="ALDEHYDE_DEHYDR_CYS"/>
    <property type="match status" value="1"/>
</dbReference>
<evidence type="ECO:0000259" key="8">
    <source>
        <dbReference type="Pfam" id="PF00171"/>
    </source>
</evidence>
<dbReference type="FunFam" id="3.40.605.10:FF:000045">
    <property type="entry name" value="1-pyrroline-5-carboxylate dehydrogenase 1"/>
    <property type="match status" value="1"/>
</dbReference>
<dbReference type="GO" id="GO:0003842">
    <property type="term" value="F:L-glutamate gamma-semialdehyde dehydrogenase activity"/>
    <property type="evidence" value="ECO:0007669"/>
    <property type="project" value="UniProtKB-UniRule"/>
</dbReference>
<name>A0A4Y8LPR3_9BACL</name>
<dbReference type="InterPro" id="IPR050485">
    <property type="entry name" value="Proline_metab_enzyme"/>
</dbReference>
<proteinExistence type="inferred from homology"/>
<keyword evidence="3 9" id="KW-0560">Oxidoreductase</keyword>
<evidence type="ECO:0000256" key="6">
    <source>
        <dbReference type="ARBA" id="ARBA00061617"/>
    </source>
</evidence>
<comment type="similarity">
    <text evidence="6">Belongs to the aldehyde dehydrogenase family. RocA subfamily.</text>
</comment>
<keyword evidence="4" id="KW-0520">NAD</keyword>
<gene>
    <name evidence="9" type="primary">pruA</name>
    <name evidence="9" type="ORF">E2980_19915</name>
</gene>
<dbReference type="InterPro" id="IPR016162">
    <property type="entry name" value="Ald_DH_N"/>
</dbReference>
<evidence type="ECO:0000256" key="4">
    <source>
        <dbReference type="ARBA" id="ARBA00023027"/>
    </source>
</evidence>
<dbReference type="EMBL" id="SOMN01000037">
    <property type="protein sequence ID" value="TFE23205.1"/>
    <property type="molecule type" value="Genomic_DNA"/>
</dbReference>
<dbReference type="InterPro" id="IPR015590">
    <property type="entry name" value="Aldehyde_DH_dom"/>
</dbReference>
<accession>A0A4Y8LPR3</accession>
<dbReference type="AlphaFoldDB" id="A0A4Y8LPR3"/>
<evidence type="ECO:0000256" key="2">
    <source>
        <dbReference type="ARBA" id="ARBA00012884"/>
    </source>
</evidence>
<dbReference type="InterPro" id="IPR016160">
    <property type="entry name" value="Ald_DH_CS_CYS"/>
</dbReference>
<evidence type="ECO:0000256" key="3">
    <source>
        <dbReference type="ARBA" id="ARBA00023002"/>
    </source>
</evidence>
<dbReference type="GO" id="GO:0004657">
    <property type="term" value="F:proline dehydrogenase activity"/>
    <property type="evidence" value="ECO:0007669"/>
    <property type="project" value="UniProtKB-ARBA"/>
</dbReference>
<dbReference type="SUPFAM" id="SSF53720">
    <property type="entry name" value="ALDH-like"/>
    <property type="match status" value="1"/>
</dbReference>
<dbReference type="PANTHER" id="PTHR42862">
    <property type="entry name" value="DELTA-1-PYRROLINE-5-CARBOXYLATE DEHYDROGENASE 1, ISOFORM A-RELATED"/>
    <property type="match status" value="1"/>
</dbReference>
<evidence type="ECO:0000256" key="7">
    <source>
        <dbReference type="NCBIfam" id="TIGR01237"/>
    </source>
</evidence>
<dbReference type="InterPro" id="IPR005932">
    <property type="entry name" value="RocA"/>
</dbReference>
<keyword evidence="10" id="KW-1185">Reference proteome</keyword>
<evidence type="ECO:0000256" key="5">
    <source>
        <dbReference type="ARBA" id="ARBA00048142"/>
    </source>
</evidence>
<protein>
    <recommendedName>
        <fullName evidence="2 7">L-glutamate gamma-semialdehyde dehydrogenase</fullName>
        <ecNumber evidence="2 7">1.2.1.88</ecNumber>
    </recommendedName>
</protein>
<feature type="domain" description="Aldehyde dehydrogenase" evidence="8">
    <location>
        <begin position="55"/>
        <end position="515"/>
    </location>
</feature>
<dbReference type="EC" id="1.2.1.88" evidence="2 7"/>
<reference evidence="9 10" key="1">
    <citation type="submission" date="2019-03" db="EMBL/GenBank/DDBJ databases">
        <title>Cohnella endophytica sp. nov., a novel endophytic bacterium isolated from bark of Sonneratia apetala.</title>
        <authorList>
            <person name="Tuo L."/>
        </authorList>
    </citation>
    <scope>NUCLEOTIDE SEQUENCE [LARGE SCALE GENOMIC DNA]</scope>
    <source>
        <strain evidence="9 10">CCTCC AB 208254</strain>
    </source>
</reference>
<sequence length="523" mass="56942">MTNSRMASFANEAFTDFTLEENQRAMKAALIKVRGELGGDYPLFIGGEKVMTAERTVSINPGNKDEIIGYVSKASVELVERAMNSALTAFESWKKTPAIERAQYLFDAADLMRLRKHEFSALMVLEAGKNYAEADADTAEAIDFLDFYAREMIRLSETNTIRPLTKLAGETNEITYIPLGVGAIIPPWNFPLAILAGMTSAAIVCGNTVLLKPASPTAVIAHKFVALMEEVGVPAGVINFVPGSGAEVGDYMTSHPKTRFINFTGSKEVGLRINRIASETAKGQIWIKRVVAELGGKDGIVVDETADLDQAASAIVASAFGFQGQKCSAGSRAVVVKSVYEEVLNKVADLTRKLQIGLPEDNYQAGPVIDRNSYDKILEYIEIGKREGRLVVGGEKAEGNGFYIQPTVFADVKSDARIMQEEIFGPVLAIAAAEDWKEAIDMYNDTEFGLTGAFFSRVEDRISYALEEMHCGNLYINRKCTGALVGVHPFGGFNMSGTDSKAGGYDYLLQFTQAKLTSRKNEA</sequence>
<dbReference type="NCBIfam" id="TIGR01237">
    <property type="entry name" value="D1pyr5carbox2"/>
    <property type="match status" value="1"/>
</dbReference>
<evidence type="ECO:0000313" key="9">
    <source>
        <dbReference type="EMBL" id="TFE23205.1"/>
    </source>
</evidence>
<dbReference type="Gene3D" id="3.40.605.10">
    <property type="entry name" value="Aldehyde Dehydrogenase, Chain A, domain 1"/>
    <property type="match status" value="1"/>
</dbReference>
<comment type="caution">
    <text evidence="9">The sequence shown here is derived from an EMBL/GenBank/DDBJ whole genome shotgun (WGS) entry which is preliminary data.</text>
</comment>
<dbReference type="NCBIfam" id="NF002852">
    <property type="entry name" value="PRK03137.1"/>
    <property type="match status" value="1"/>
</dbReference>
<dbReference type="PANTHER" id="PTHR42862:SF1">
    <property type="entry name" value="DELTA-1-PYRROLINE-5-CARBOXYLATE DEHYDROGENASE 2, ISOFORM A-RELATED"/>
    <property type="match status" value="1"/>
</dbReference>
<comment type="catalytic activity">
    <reaction evidence="5">
        <text>L-glutamate 5-semialdehyde + NAD(+) + H2O = L-glutamate + NADH + 2 H(+)</text>
        <dbReference type="Rhea" id="RHEA:30235"/>
        <dbReference type="ChEBI" id="CHEBI:15377"/>
        <dbReference type="ChEBI" id="CHEBI:15378"/>
        <dbReference type="ChEBI" id="CHEBI:29985"/>
        <dbReference type="ChEBI" id="CHEBI:57540"/>
        <dbReference type="ChEBI" id="CHEBI:57945"/>
        <dbReference type="ChEBI" id="CHEBI:58066"/>
        <dbReference type="EC" id="1.2.1.88"/>
    </reaction>
</comment>
<dbReference type="GO" id="GO:0009898">
    <property type="term" value="C:cytoplasmic side of plasma membrane"/>
    <property type="evidence" value="ECO:0007669"/>
    <property type="project" value="TreeGrafter"/>
</dbReference>